<gene>
    <name evidence="1" type="ORF">TPL01_20340</name>
</gene>
<evidence type="ECO:0000313" key="1">
    <source>
        <dbReference type="EMBL" id="GEP30896.1"/>
    </source>
</evidence>
<dbReference type="AlphaFoldDB" id="A0A512L8T2"/>
<keyword evidence="2" id="KW-1185">Reference proteome</keyword>
<reference evidence="1 2" key="1">
    <citation type="submission" date="2019-07" db="EMBL/GenBank/DDBJ databases">
        <title>Whole genome shotgun sequence of Thiobacillus plumbophilus NBRC 107929.</title>
        <authorList>
            <person name="Hosoyama A."/>
            <person name="Uohara A."/>
            <person name="Ohji S."/>
            <person name="Ichikawa N."/>
        </authorList>
    </citation>
    <scope>NUCLEOTIDE SEQUENCE [LARGE SCALE GENOMIC DNA]</scope>
    <source>
        <strain evidence="1 2">NBRC 107929</strain>
    </source>
</reference>
<protein>
    <submittedName>
        <fullName evidence="1">Uncharacterized protein</fullName>
    </submittedName>
</protein>
<dbReference type="Proteomes" id="UP000321337">
    <property type="component" value="Unassembled WGS sequence"/>
</dbReference>
<dbReference type="RefSeq" id="WP_147073383.1">
    <property type="nucleotide sequence ID" value="NZ_AP021884.1"/>
</dbReference>
<name>A0A512L8T2_9PROT</name>
<organism evidence="1 2">
    <name type="scientific">Sulfuriferula plumbiphila</name>
    <dbReference type="NCBI Taxonomy" id="171865"/>
    <lineage>
        <taxon>Bacteria</taxon>
        <taxon>Pseudomonadati</taxon>
        <taxon>Pseudomonadota</taxon>
        <taxon>Betaproteobacteria</taxon>
        <taxon>Nitrosomonadales</taxon>
        <taxon>Sulfuricellaceae</taxon>
        <taxon>Sulfuriferula</taxon>
    </lineage>
</organism>
<evidence type="ECO:0000313" key="2">
    <source>
        <dbReference type="Proteomes" id="UP000321337"/>
    </source>
</evidence>
<comment type="caution">
    <text evidence="1">The sequence shown here is derived from an EMBL/GenBank/DDBJ whole genome shotgun (WGS) entry which is preliminary data.</text>
</comment>
<dbReference type="OrthoDB" id="7062348at2"/>
<dbReference type="EMBL" id="BKAD01000020">
    <property type="protein sequence ID" value="GEP30896.1"/>
    <property type="molecule type" value="Genomic_DNA"/>
</dbReference>
<sequence>MEETDLDLLRDSLARLMEDGLETEWRERAYTSEAVNAVVARLQSLRPDDVEGKLRVAGFRLQPYDCTEEEISQACETCMYYVKHRQFCDLPELQLPVRPEWSCRLWRI</sequence>
<accession>A0A512L8T2</accession>
<proteinExistence type="predicted"/>